<keyword evidence="2 5" id="KW-0238">DNA-binding</keyword>
<dbReference type="SUPFAM" id="SSF47413">
    <property type="entry name" value="lambda repressor-like DNA-binding domains"/>
    <property type="match status" value="1"/>
</dbReference>
<organism evidence="5 6">
    <name type="scientific">Jannaschia ovalis</name>
    <dbReference type="NCBI Taxonomy" id="3038773"/>
    <lineage>
        <taxon>Bacteria</taxon>
        <taxon>Pseudomonadati</taxon>
        <taxon>Pseudomonadota</taxon>
        <taxon>Alphaproteobacteria</taxon>
        <taxon>Rhodobacterales</taxon>
        <taxon>Roseobacteraceae</taxon>
        <taxon>Jannaschia</taxon>
    </lineage>
</organism>
<reference evidence="5 6" key="1">
    <citation type="submission" date="2023-04" db="EMBL/GenBank/DDBJ databases">
        <title>Jannaschia ovalis sp. nov., a marine bacterium isolated from sea tidal flat.</title>
        <authorList>
            <person name="Kwon D.Y."/>
            <person name="Kim J.-J."/>
        </authorList>
    </citation>
    <scope>NUCLEOTIDE SEQUENCE [LARGE SCALE GENOMIC DNA]</scope>
    <source>
        <strain evidence="5 6">GRR-S6-38</strain>
    </source>
</reference>
<dbReference type="PROSITE" id="PS50932">
    <property type="entry name" value="HTH_LACI_2"/>
    <property type="match status" value="1"/>
</dbReference>
<dbReference type="SUPFAM" id="SSF53822">
    <property type="entry name" value="Periplasmic binding protein-like I"/>
    <property type="match status" value="1"/>
</dbReference>
<dbReference type="CDD" id="cd01392">
    <property type="entry name" value="HTH_LacI"/>
    <property type="match status" value="1"/>
</dbReference>
<dbReference type="CDD" id="cd06273">
    <property type="entry name" value="PBP1_LacI-like"/>
    <property type="match status" value="1"/>
</dbReference>
<dbReference type="RefSeq" id="WP_279964741.1">
    <property type="nucleotide sequence ID" value="NZ_CP122537.1"/>
</dbReference>
<keyword evidence="1" id="KW-0805">Transcription regulation</keyword>
<dbReference type="Pfam" id="PF00356">
    <property type="entry name" value="LacI"/>
    <property type="match status" value="1"/>
</dbReference>
<gene>
    <name evidence="5" type="ORF">P8627_13620</name>
</gene>
<feature type="domain" description="HTH lacI-type" evidence="4">
    <location>
        <begin position="14"/>
        <end position="68"/>
    </location>
</feature>
<dbReference type="PANTHER" id="PTHR30146">
    <property type="entry name" value="LACI-RELATED TRANSCRIPTIONAL REPRESSOR"/>
    <property type="match status" value="1"/>
</dbReference>
<dbReference type="PANTHER" id="PTHR30146:SF138">
    <property type="entry name" value="TRANSCRIPTIONAL REGULATORY PROTEIN"/>
    <property type="match status" value="1"/>
</dbReference>
<dbReference type="Pfam" id="PF13377">
    <property type="entry name" value="Peripla_BP_3"/>
    <property type="match status" value="1"/>
</dbReference>
<dbReference type="GO" id="GO:0003677">
    <property type="term" value="F:DNA binding"/>
    <property type="evidence" value="ECO:0007669"/>
    <property type="project" value="UniProtKB-KW"/>
</dbReference>
<proteinExistence type="predicted"/>
<protein>
    <submittedName>
        <fullName evidence="5">LacI family DNA-binding transcriptional regulator</fullName>
    </submittedName>
</protein>
<dbReference type="PRINTS" id="PR00036">
    <property type="entry name" value="HTHLACI"/>
</dbReference>
<evidence type="ECO:0000256" key="3">
    <source>
        <dbReference type="ARBA" id="ARBA00023163"/>
    </source>
</evidence>
<dbReference type="SMART" id="SM00354">
    <property type="entry name" value="HTH_LACI"/>
    <property type="match status" value="1"/>
</dbReference>
<name>A0ABY8LCP8_9RHOB</name>
<evidence type="ECO:0000313" key="5">
    <source>
        <dbReference type="EMBL" id="WGH78060.1"/>
    </source>
</evidence>
<dbReference type="EMBL" id="CP122537">
    <property type="protein sequence ID" value="WGH78060.1"/>
    <property type="molecule type" value="Genomic_DNA"/>
</dbReference>
<evidence type="ECO:0000313" key="6">
    <source>
        <dbReference type="Proteomes" id="UP001243420"/>
    </source>
</evidence>
<dbReference type="Gene3D" id="1.10.260.40">
    <property type="entry name" value="lambda repressor-like DNA-binding domains"/>
    <property type="match status" value="1"/>
</dbReference>
<keyword evidence="6" id="KW-1185">Reference proteome</keyword>
<sequence>MDIEADRTGAARLPTLADVARHAGVSTATVSRCLNDPDRVNARTRERVLEAVATLGYAPNFGARALAAKRTNTIGAVIPTIENAIFARGIQAFQEELGRQGFTLLIASSGYQEKLEAEQIRNLTARGADGILLIGYHRDPAVWDFLEARRTPALVAWAYDRGRPQPAIGFDNAAAMERLTEEVLALGHRHLGFISAHSAANDRASERIVGARRALAAAGLPEDALQVVETEYGIDTGAAAFDAVMQSRPKPTAVLCGNDVLAVGALRAAKAAGLSVPGNVSITGFDDIELAMVATPALTTVHVPHREMGRRAAQILVALVRGERPPPAIDLGTELRLRDTLGPAP</sequence>
<dbReference type="Gene3D" id="3.40.50.2300">
    <property type="match status" value="2"/>
</dbReference>
<dbReference type="InterPro" id="IPR046335">
    <property type="entry name" value="LacI/GalR-like_sensor"/>
</dbReference>
<dbReference type="InterPro" id="IPR010982">
    <property type="entry name" value="Lambda_DNA-bd_dom_sf"/>
</dbReference>
<evidence type="ECO:0000256" key="1">
    <source>
        <dbReference type="ARBA" id="ARBA00023015"/>
    </source>
</evidence>
<dbReference type="Proteomes" id="UP001243420">
    <property type="component" value="Chromosome"/>
</dbReference>
<evidence type="ECO:0000256" key="2">
    <source>
        <dbReference type="ARBA" id="ARBA00023125"/>
    </source>
</evidence>
<dbReference type="InterPro" id="IPR028082">
    <property type="entry name" value="Peripla_BP_I"/>
</dbReference>
<keyword evidence="3" id="KW-0804">Transcription</keyword>
<evidence type="ECO:0000259" key="4">
    <source>
        <dbReference type="PROSITE" id="PS50932"/>
    </source>
</evidence>
<accession>A0ABY8LCP8</accession>
<dbReference type="InterPro" id="IPR000843">
    <property type="entry name" value="HTH_LacI"/>
</dbReference>